<dbReference type="Proteomes" id="UP000823486">
    <property type="component" value="Unassembled WGS sequence"/>
</dbReference>
<gene>
    <name evidence="1" type="ORF">JOC77_003741</name>
</gene>
<evidence type="ECO:0000313" key="1">
    <source>
        <dbReference type="EMBL" id="MBM7694280.1"/>
    </source>
</evidence>
<accession>A0ABS2QM74</accession>
<keyword evidence="2" id="KW-1185">Reference proteome</keyword>
<dbReference type="Pfam" id="PF13028">
    <property type="entry name" value="DUF3889"/>
    <property type="match status" value="1"/>
</dbReference>
<dbReference type="EMBL" id="JAFBFI010000021">
    <property type="protein sequence ID" value="MBM7694280.1"/>
    <property type="molecule type" value="Genomic_DNA"/>
</dbReference>
<comment type="caution">
    <text evidence="1">The sequence shown here is derived from an EMBL/GenBank/DDBJ whole genome shotgun (WGS) entry which is preliminary data.</text>
</comment>
<sequence length="68" mass="7900">MKKVKQKYPNAQVIDYAHLGRTSTVNTSTESFKLWLRDGKKEFGVFIDITFDKGTEQIIKVTFKESTR</sequence>
<evidence type="ECO:0008006" key="3">
    <source>
        <dbReference type="Google" id="ProtNLM"/>
    </source>
</evidence>
<organism evidence="1 2">
    <name type="scientific">Peribacillus deserti</name>
    <dbReference type="NCBI Taxonomy" id="673318"/>
    <lineage>
        <taxon>Bacteria</taxon>
        <taxon>Bacillati</taxon>
        <taxon>Bacillota</taxon>
        <taxon>Bacilli</taxon>
        <taxon>Bacillales</taxon>
        <taxon>Bacillaceae</taxon>
        <taxon>Peribacillus</taxon>
    </lineage>
</organism>
<evidence type="ECO:0000313" key="2">
    <source>
        <dbReference type="Proteomes" id="UP000823486"/>
    </source>
</evidence>
<protein>
    <recommendedName>
        <fullName evidence="3">DUF3889 domain-containing protein</fullName>
    </recommendedName>
</protein>
<name>A0ABS2QM74_9BACI</name>
<dbReference type="Gene3D" id="3.10.450.390">
    <property type="entry name" value="Protein of unknown function DUF3889"/>
    <property type="match status" value="1"/>
</dbReference>
<proteinExistence type="predicted"/>
<reference evidence="1 2" key="1">
    <citation type="submission" date="2021-01" db="EMBL/GenBank/DDBJ databases">
        <title>Genomic Encyclopedia of Type Strains, Phase IV (KMG-IV): sequencing the most valuable type-strain genomes for metagenomic binning, comparative biology and taxonomic classification.</title>
        <authorList>
            <person name="Goeker M."/>
        </authorList>
    </citation>
    <scope>NUCLEOTIDE SEQUENCE [LARGE SCALE GENOMIC DNA]</scope>
    <source>
        <strain evidence="1 2">DSM 105482</strain>
    </source>
</reference>
<dbReference type="InterPro" id="IPR024987">
    <property type="entry name" value="DUF3889"/>
</dbReference>